<feature type="transmembrane region" description="Helical" evidence="7">
    <location>
        <begin position="184"/>
        <end position="203"/>
    </location>
</feature>
<evidence type="ECO:0000256" key="7">
    <source>
        <dbReference type="SAM" id="Phobius"/>
    </source>
</evidence>
<dbReference type="CDD" id="cd06173">
    <property type="entry name" value="MFS_MefA_like"/>
    <property type="match status" value="1"/>
</dbReference>
<evidence type="ECO:0000256" key="6">
    <source>
        <dbReference type="SAM" id="MobiDB-lite"/>
    </source>
</evidence>
<comment type="subcellular location">
    <subcellularLocation>
        <location evidence="1">Cell membrane</location>
        <topology evidence="1">Multi-pass membrane protein</topology>
    </subcellularLocation>
</comment>
<evidence type="ECO:0000256" key="1">
    <source>
        <dbReference type="ARBA" id="ARBA00004651"/>
    </source>
</evidence>
<dbReference type="Gene3D" id="1.20.1250.20">
    <property type="entry name" value="MFS general substrate transporter like domains"/>
    <property type="match status" value="1"/>
</dbReference>
<feature type="transmembrane region" description="Helical" evidence="7">
    <location>
        <begin position="60"/>
        <end position="82"/>
    </location>
</feature>
<feature type="transmembrane region" description="Helical" evidence="7">
    <location>
        <begin position="331"/>
        <end position="353"/>
    </location>
</feature>
<evidence type="ECO:0000313" key="11">
    <source>
        <dbReference type="Proteomes" id="UP001339911"/>
    </source>
</evidence>
<protein>
    <submittedName>
        <fullName evidence="9">MFS transporter</fullName>
    </submittedName>
</protein>
<feature type="compositionally biased region" description="Low complexity" evidence="6">
    <location>
        <begin position="443"/>
        <end position="457"/>
    </location>
</feature>
<sequence length="465" mass="48243">MDGATGESQPGWLRGPLRPFRNGQYQLLAGALTMSLFAAGVWMIAVVWQVIEMDGGPGELSFVSAAMAAGMLVTTLLGGVLADRVPQRRILLAVAGGRTVAIGLVSVLAVTDQLRLWQLAAVALLIGVGNGFHFPAYSALLPSILPPEDLMPANGVEGMLRPTIMQAAGPALASVLIAAWSPGAALLVVTVLEVVGVAFLLALRPVPLRHHQAAPAAHPVRSTLIDLRDGFAYMGRTPWLLATLLYASILILLIMGPIEVLIPFVIKDRAGGGPGDHALVMAAFGIGGAIGSLGMAAFRMPRRYLTIMNLLWGLGCLPLAVVGVAGQVWVIAVAVFAVGICFSAPMVIWGTLLQRRVPPHMLGRVSSLDFFVSLVFMPLSMAVAGPVSTGIGLGTTFALAGLLPAALAGLAIVLARMPQDELAHPLDVPTEPVDVPAESLDVPAEPTGAATGPADPAIPEPVVRV</sequence>
<comment type="caution">
    <text evidence="9">The sequence shown here is derived from an EMBL/GenBank/DDBJ whole genome shotgun (WGS) entry which is preliminary data.</text>
</comment>
<feature type="transmembrane region" description="Helical" evidence="7">
    <location>
        <begin position="391"/>
        <end position="415"/>
    </location>
</feature>
<feature type="transmembrane region" description="Helical" evidence="7">
    <location>
        <begin position="305"/>
        <end position="325"/>
    </location>
</feature>
<dbReference type="EMBL" id="JAZGQL010000027">
    <property type="protein sequence ID" value="MEE6310662.1"/>
    <property type="molecule type" value="Genomic_DNA"/>
</dbReference>
<gene>
    <name evidence="9" type="ORF">V1634_17975</name>
    <name evidence="10" type="ORF">V1634_27855</name>
</gene>
<dbReference type="EMBL" id="JAZGQL010000012">
    <property type="protein sequence ID" value="MEE6308722.1"/>
    <property type="molecule type" value="Genomic_DNA"/>
</dbReference>
<dbReference type="InterPro" id="IPR011701">
    <property type="entry name" value="MFS"/>
</dbReference>
<evidence type="ECO:0000256" key="3">
    <source>
        <dbReference type="ARBA" id="ARBA00022692"/>
    </source>
</evidence>
<organism evidence="9 11">
    <name type="scientific">Plantactinospora veratri</name>
    <dbReference type="NCBI Taxonomy" id="1436122"/>
    <lineage>
        <taxon>Bacteria</taxon>
        <taxon>Bacillati</taxon>
        <taxon>Actinomycetota</taxon>
        <taxon>Actinomycetes</taxon>
        <taxon>Micromonosporales</taxon>
        <taxon>Micromonosporaceae</taxon>
        <taxon>Plantactinospora</taxon>
    </lineage>
</organism>
<evidence type="ECO:0000259" key="8">
    <source>
        <dbReference type="PROSITE" id="PS50850"/>
    </source>
</evidence>
<dbReference type="PANTHER" id="PTHR23513">
    <property type="entry name" value="INTEGRAL MEMBRANE EFFLUX PROTEIN-RELATED"/>
    <property type="match status" value="1"/>
</dbReference>
<keyword evidence="5 7" id="KW-0472">Membrane</keyword>
<proteinExistence type="predicted"/>
<accession>A0ABU7SFJ4</accession>
<feature type="transmembrane region" description="Helical" evidence="7">
    <location>
        <begin position="278"/>
        <end position="298"/>
    </location>
</feature>
<name>A0ABU7SFJ4_9ACTN</name>
<keyword evidence="3 7" id="KW-0812">Transmembrane</keyword>
<dbReference type="Pfam" id="PF07690">
    <property type="entry name" value="MFS_1"/>
    <property type="match status" value="1"/>
</dbReference>
<dbReference type="InterPro" id="IPR036259">
    <property type="entry name" value="MFS_trans_sf"/>
</dbReference>
<dbReference type="RefSeq" id="WP_331209003.1">
    <property type="nucleotide sequence ID" value="NZ_JAZGQL010000012.1"/>
</dbReference>
<dbReference type="PANTHER" id="PTHR23513:SF6">
    <property type="entry name" value="MAJOR FACILITATOR SUPERFAMILY ASSOCIATED DOMAIN-CONTAINING PROTEIN"/>
    <property type="match status" value="1"/>
</dbReference>
<evidence type="ECO:0000256" key="2">
    <source>
        <dbReference type="ARBA" id="ARBA00022475"/>
    </source>
</evidence>
<feature type="transmembrane region" description="Helical" evidence="7">
    <location>
        <begin position="89"/>
        <end position="110"/>
    </location>
</feature>
<keyword evidence="2" id="KW-1003">Cell membrane</keyword>
<feature type="region of interest" description="Disordered" evidence="6">
    <location>
        <begin position="434"/>
        <end position="465"/>
    </location>
</feature>
<dbReference type="SUPFAM" id="SSF103473">
    <property type="entry name" value="MFS general substrate transporter"/>
    <property type="match status" value="1"/>
</dbReference>
<feature type="transmembrane region" description="Helical" evidence="7">
    <location>
        <begin position="244"/>
        <end position="266"/>
    </location>
</feature>
<evidence type="ECO:0000256" key="5">
    <source>
        <dbReference type="ARBA" id="ARBA00023136"/>
    </source>
</evidence>
<dbReference type="InterPro" id="IPR020846">
    <property type="entry name" value="MFS_dom"/>
</dbReference>
<feature type="transmembrane region" description="Helical" evidence="7">
    <location>
        <begin position="27"/>
        <end position="48"/>
    </location>
</feature>
<reference evidence="9 11" key="1">
    <citation type="submission" date="2024-01" db="EMBL/GenBank/DDBJ databases">
        <title>Genome insights into Plantactinospora veratri sp. nov.</title>
        <authorList>
            <person name="Wang L."/>
        </authorList>
    </citation>
    <scope>NUCLEOTIDE SEQUENCE [LARGE SCALE GENOMIC DNA]</scope>
    <source>
        <strain evidence="9 11">NEAU-FHS4</strain>
    </source>
</reference>
<keyword evidence="11" id="KW-1185">Reference proteome</keyword>
<evidence type="ECO:0000313" key="10">
    <source>
        <dbReference type="EMBL" id="MEE6310662.1"/>
    </source>
</evidence>
<dbReference type="PROSITE" id="PS50850">
    <property type="entry name" value="MFS"/>
    <property type="match status" value="1"/>
</dbReference>
<dbReference type="Proteomes" id="UP001339911">
    <property type="component" value="Unassembled WGS sequence"/>
</dbReference>
<evidence type="ECO:0000313" key="9">
    <source>
        <dbReference type="EMBL" id="MEE6308722.1"/>
    </source>
</evidence>
<keyword evidence="4 7" id="KW-1133">Transmembrane helix</keyword>
<feature type="transmembrane region" description="Helical" evidence="7">
    <location>
        <begin position="365"/>
        <end position="385"/>
    </location>
</feature>
<evidence type="ECO:0000256" key="4">
    <source>
        <dbReference type="ARBA" id="ARBA00022989"/>
    </source>
</evidence>
<feature type="domain" description="Major facilitator superfamily (MFS) profile" evidence="8">
    <location>
        <begin position="1"/>
        <end position="208"/>
    </location>
</feature>